<dbReference type="Pfam" id="PF01243">
    <property type="entry name" value="PNPOx_N"/>
    <property type="match status" value="1"/>
</dbReference>
<dbReference type="SUPFAM" id="SSF50475">
    <property type="entry name" value="FMN-binding split barrel"/>
    <property type="match status" value="1"/>
</dbReference>
<keyword evidence="4" id="KW-1185">Reference proteome</keyword>
<dbReference type="InterPro" id="IPR052019">
    <property type="entry name" value="F420H2_bilvrd_red/Heme_oxyg"/>
</dbReference>
<reference evidence="4" key="1">
    <citation type="journal article" date="2019" name="Int. J. Syst. Evol. Microbiol.">
        <title>The Global Catalogue of Microorganisms (GCM) 10K type strain sequencing project: providing services to taxonomists for standard genome sequencing and annotation.</title>
        <authorList>
            <consortium name="The Broad Institute Genomics Platform"/>
            <consortium name="The Broad Institute Genome Sequencing Center for Infectious Disease"/>
            <person name="Wu L."/>
            <person name="Ma J."/>
        </authorList>
    </citation>
    <scope>NUCLEOTIDE SEQUENCE [LARGE SCALE GENOMIC DNA]</scope>
    <source>
        <strain evidence="4">JCM 17130</strain>
    </source>
</reference>
<dbReference type="RefSeq" id="WP_388005638.1">
    <property type="nucleotide sequence ID" value="NZ_JBHUEE010000004.1"/>
</dbReference>
<protein>
    <submittedName>
        <fullName evidence="3">PPOX class F420-dependent oxidoreductase</fullName>
        <ecNumber evidence="3">1.-.-.-</ecNumber>
    </submittedName>
</protein>
<feature type="domain" description="Pyridoxamine 5'-phosphate oxidase N-terminal" evidence="2">
    <location>
        <begin position="25"/>
        <end position="122"/>
    </location>
</feature>
<dbReference type="InterPro" id="IPR024031">
    <property type="entry name" value="MSMEG_5819/OxyR"/>
</dbReference>
<organism evidence="3 4">
    <name type="scientific">Georgenia deserti</name>
    <dbReference type="NCBI Taxonomy" id="2093781"/>
    <lineage>
        <taxon>Bacteria</taxon>
        <taxon>Bacillati</taxon>
        <taxon>Actinomycetota</taxon>
        <taxon>Actinomycetes</taxon>
        <taxon>Micrococcales</taxon>
        <taxon>Bogoriellaceae</taxon>
        <taxon>Georgenia</taxon>
    </lineage>
</organism>
<comment type="caution">
    <text evidence="3">The sequence shown here is derived from an EMBL/GenBank/DDBJ whole genome shotgun (WGS) entry which is preliminary data.</text>
</comment>
<dbReference type="NCBIfam" id="TIGR04023">
    <property type="entry name" value="PPOX_MSMEG_5819"/>
    <property type="match status" value="1"/>
</dbReference>
<dbReference type="InterPro" id="IPR012349">
    <property type="entry name" value="Split_barrel_FMN-bd"/>
</dbReference>
<dbReference type="InterPro" id="IPR011576">
    <property type="entry name" value="Pyridox_Oxase_N"/>
</dbReference>
<evidence type="ECO:0000256" key="1">
    <source>
        <dbReference type="ARBA" id="ARBA00023002"/>
    </source>
</evidence>
<dbReference type="Gene3D" id="2.30.110.10">
    <property type="entry name" value="Electron Transport, Fmn-binding Protein, Chain A"/>
    <property type="match status" value="1"/>
</dbReference>
<dbReference type="Proteomes" id="UP001597277">
    <property type="component" value="Unassembled WGS sequence"/>
</dbReference>
<dbReference type="PANTHER" id="PTHR35176">
    <property type="entry name" value="HEME OXYGENASE HI_0854-RELATED"/>
    <property type="match status" value="1"/>
</dbReference>
<evidence type="ECO:0000313" key="3">
    <source>
        <dbReference type="EMBL" id="MFD1718078.1"/>
    </source>
</evidence>
<evidence type="ECO:0000313" key="4">
    <source>
        <dbReference type="Proteomes" id="UP001597277"/>
    </source>
</evidence>
<gene>
    <name evidence="3" type="ORF">ACFSE6_09545</name>
</gene>
<dbReference type="PANTHER" id="PTHR35176:SF6">
    <property type="entry name" value="HEME OXYGENASE HI_0854-RELATED"/>
    <property type="match status" value="1"/>
</dbReference>
<accession>A0ABW4L5F7</accession>
<proteinExistence type="predicted"/>
<name>A0ABW4L5F7_9MICO</name>
<dbReference type="GO" id="GO:0016491">
    <property type="term" value="F:oxidoreductase activity"/>
    <property type="evidence" value="ECO:0007669"/>
    <property type="project" value="UniProtKB-KW"/>
</dbReference>
<evidence type="ECO:0000259" key="2">
    <source>
        <dbReference type="Pfam" id="PF01243"/>
    </source>
</evidence>
<dbReference type="EMBL" id="JBHUEE010000004">
    <property type="protein sequence ID" value="MFD1718078.1"/>
    <property type="molecule type" value="Genomic_DNA"/>
</dbReference>
<dbReference type="EC" id="1.-.-.-" evidence="3"/>
<sequence>MSTSTSTSMSTSMSTFTARELGYLRRGVAEAQLARLATVGRDGRPHVTPLGFTYDPESDAILIGGHAGTHMAGSKKFRDARANPEVALVVDDVATTDPWRPRGLEIRGRAETFTEGGEEVGARLEPDFPWDPAWIRIRPRRILSWGIDTDSFELAARDVEPA</sequence>
<keyword evidence="1 3" id="KW-0560">Oxidoreductase</keyword>